<dbReference type="EMBL" id="CP002062">
    <property type="protein sequence ID" value="ADJ14807.1"/>
    <property type="molecule type" value="Genomic_DNA"/>
</dbReference>
<proteinExistence type="predicted"/>
<dbReference type="Proteomes" id="UP000000390">
    <property type="component" value="Chromosome"/>
</dbReference>
<evidence type="ECO:0000313" key="4">
    <source>
        <dbReference type="Proteomes" id="UP000011645"/>
    </source>
</evidence>
<dbReference type="PATRIC" id="fig|795797.18.peg.1416"/>
<dbReference type="HOGENOM" id="CLU_3245234_0_0_2"/>
<evidence type="ECO:0000313" key="3">
    <source>
        <dbReference type="Proteomes" id="UP000000390"/>
    </source>
</evidence>
<evidence type="ECO:0000313" key="2">
    <source>
        <dbReference type="EMBL" id="ELY39389.1"/>
    </source>
</evidence>
<name>D8JAT5_HALJB</name>
<gene>
    <name evidence="1" type="ordered locus">HacjB3_07100</name>
    <name evidence="2" type="ORF">C497_05507</name>
</gene>
<dbReference type="Proteomes" id="UP000011645">
    <property type="component" value="Unassembled WGS sequence"/>
</dbReference>
<keyword evidence="4" id="KW-1185">Reference proteome</keyword>
<dbReference type="STRING" id="795797.HacjB3_07100"/>
<organism evidence="1 3">
    <name type="scientific">Halalkalicoccus jeotgali (strain DSM 18796 / CECT 7217 / JCM 14584 / KCTC 4019 / B3)</name>
    <dbReference type="NCBI Taxonomy" id="795797"/>
    <lineage>
        <taxon>Archaea</taxon>
        <taxon>Methanobacteriati</taxon>
        <taxon>Methanobacteriota</taxon>
        <taxon>Stenosarchaea group</taxon>
        <taxon>Halobacteria</taxon>
        <taxon>Halobacteriales</taxon>
        <taxon>Halococcaceae</taxon>
        <taxon>Halalkalicoccus</taxon>
    </lineage>
</organism>
<protein>
    <submittedName>
        <fullName evidence="1">Uncharacterized protein</fullName>
    </submittedName>
</protein>
<accession>D8JAT5</accession>
<evidence type="ECO:0000313" key="1">
    <source>
        <dbReference type="EMBL" id="ADJ14807.1"/>
    </source>
</evidence>
<dbReference type="eggNOG" id="arCOG02280">
    <property type="taxonomic scope" value="Archaea"/>
</dbReference>
<reference evidence="2 4" key="2">
    <citation type="journal article" date="2014" name="PLoS Genet.">
        <title>Phylogenetically driven sequencing of extremely halophilic archaea reveals strategies for static and dynamic osmo-response.</title>
        <authorList>
            <person name="Becker E.A."/>
            <person name="Seitzer P.M."/>
            <person name="Tritt A."/>
            <person name="Larsen D."/>
            <person name="Krusor M."/>
            <person name="Yao A.I."/>
            <person name="Wu D."/>
            <person name="Madern D."/>
            <person name="Eisen J.A."/>
            <person name="Darling A.E."/>
            <person name="Facciotti M.T."/>
        </authorList>
    </citation>
    <scope>NUCLEOTIDE SEQUENCE [LARGE SCALE GENOMIC DNA]</scope>
    <source>
        <strain evidence="2">B3</strain>
        <strain evidence="4">DSM 18796 / CECT 7217 / JCM 14584 / KCTC 4019 / B3</strain>
    </source>
</reference>
<reference evidence="1 3" key="1">
    <citation type="journal article" date="2010" name="J. Bacteriol.">
        <title>Complete genome sequence of Halalkalicoccus jeotgali B3(T), an extremely halophilic archaeon.</title>
        <authorList>
            <person name="Roh S.W."/>
            <person name="Nam Y.D."/>
            <person name="Nam S.H."/>
            <person name="Choi S.H."/>
            <person name="Park H.S."/>
            <person name="Bae J.W."/>
        </authorList>
    </citation>
    <scope>NUCLEOTIDE SEQUENCE [LARGE SCALE GENOMIC DNA]</scope>
    <source>
        <strain evidence="1">B3</strain>
        <strain evidence="3">DSM 18796 / CECT 7217 / JCM 14584 / KCTC 4019 / B3</strain>
    </source>
</reference>
<dbReference type="EMBL" id="AOHV01000015">
    <property type="protein sequence ID" value="ELY39389.1"/>
    <property type="molecule type" value="Genomic_DNA"/>
</dbReference>
<dbReference type="AlphaFoldDB" id="D8JAT5"/>
<sequence length="42" mass="4588">MKELAGELGITPQALSNRLRRGHGTLVENALTVTCPHDEEET</sequence>
<dbReference type="KEGG" id="hje:HacjB3_07100"/>